<dbReference type="EMBL" id="CP155571">
    <property type="protein sequence ID" value="XFO73275.1"/>
    <property type="molecule type" value="Genomic_DNA"/>
</dbReference>
<protein>
    <submittedName>
        <fullName evidence="1">Uncharacterized protein</fullName>
    </submittedName>
</protein>
<sequence length="194" mass="21512">MSKDAMTAEKRLVSTINLEPVDRIVCAPETGNYAGQYVGITNKEFVWEFATKGLAAIEKLAHDYPMWDCSADINGITSGFVAERAGMGKMKLPGKELPDNAASQVLETEVMSRDDYSLVKRKGYGEYQLTFLERANSISREEVLQGIAEAGRIRGIELTSIRNRGQVPLYGDLGGLVPFDAFSLTRSIEQYFKE</sequence>
<evidence type="ECO:0000313" key="1">
    <source>
        <dbReference type="EMBL" id="XFO73275.1"/>
    </source>
</evidence>
<organism evidence="1 2">
    <name type="scientific">Sporomusa acidovorans (strain ATCC 49682 / DSM 3132 / Mol)</name>
    <dbReference type="NCBI Taxonomy" id="1123286"/>
    <lineage>
        <taxon>Bacteria</taxon>
        <taxon>Bacillati</taxon>
        <taxon>Bacillota</taxon>
        <taxon>Negativicutes</taxon>
        <taxon>Selenomonadales</taxon>
        <taxon>Sporomusaceae</taxon>
        <taxon>Sporomusa</taxon>
    </lineage>
</organism>
<dbReference type="Proteomes" id="UP000216052">
    <property type="component" value="Chromosome"/>
</dbReference>
<gene>
    <name evidence="1" type="ORF">SPACI_033610</name>
</gene>
<accession>A0ABZ3J4Z6</accession>
<dbReference type="RefSeq" id="WP_143122613.1">
    <property type="nucleotide sequence ID" value="NZ_CP155571.1"/>
</dbReference>
<proteinExistence type="predicted"/>
<evidence type="ECO:0000313" key="2">
    <source>
        <dbReference type="Proteomes" id="UP000216052"/>
    </source>
</evidence>
<keyword evidence="2" id="KW-1185">Reference proteome</keyword>
<reference evidence="1" key="1">
    <citation type="submission" date="2024-05" db="EMBL/GenBank/DDBJ databases">
        <title>Isolation and characterization of Sporomusa carbonis sp. nov., a carboxydotrophic hydrogenogen in the genus of Sporomusa isolated from a charcoal burning pile.</title>
        <authorList>
            <person name="Boeer T."/>
            <person name="Rosenbaum F."/>
            <person name="Eysell L."/>
            <person name="Mueller V."/>
            <person name="Daniel R."/>
            <person name="Poehlein A."/>
        </authorList>
    </citation>
    <scope>NUCLEOTIDE SEQUENCE [LARGE SCALE GENOMIC DNA]</scope>
    <source>
        <strain evidence="1">DSM 3132</strain>
    </source>
</reference>
<name>A0ABZ3J4Z6_SPOA4</name>